<accession>A0A9N9FYG5</accession>
<feature type="region of interest" description="Disordered" evidence="1">
    <location>
        <begin position="123"/>
        <end position="149"/>
    </location>
</feature>
<protein>
    <submittedName>
        <fullName evidence="2">8411_t:CDS:1</fullName>
    </submittedName>
</protein>
<keyword evidence="3" id="KW-1185">Reference proteome</keyword>
<proteinExistence type="predicted"/>
<gene>
    <name evidence="2" type="ORF">AMORRO_LOCUS6381</name>
</gene>
<reference evidence="2" key="1">
    <citation type="submission" date="2021-06" db="EMBL/GenBank/DDBJ databases">
        <authorList>
            <person name="Kallberg Y."/>
            <person name="Tangrot J."/>
            <person name="Rosling A."/>
        </authorList>
    </citation>
    <scope>NUCLEOTIDE SEQUENCE</scope>
    <source>
        <strain evidence="2">CL551</strain>
    </source>
</reference>
<dbReference type="EMBL" id="CAJVPV010004224">
    <property type="protein sequence ID" value="CAG8569117.1"/>
    <property type="molecule type" value="Genomic_DNA"/>
</dbReference>
<comment type="caution">
    <text evidence="2">The sequence shown here is derived from an EMBL/GenBank/DDBJ whole genome shotgun (WGS) entry which is preliminary data.</text>
</comment>
<dbReference type="OrthoDB" id="2391378at2759"/>
<organism evidence="2 3">
    <name type="scientific">Acaulospora morrowiae</name>
    <dbReference type="NCBI Taxonomy" id="94023"/>
    <lineage>
        <taxon>Eukaryota</taxon>
        <taxon>Fungi</taxon>
        <taxon>Fungi incertae sedis</taxon>
        <taxon>Mucoromycota</taxon>
        <taxon>Glomeromycotina</taxon>
        <taxon>Glomeromycetes</taxon>
        <taxon>Diversisporales</taxon>
        <taxon>Acaulosporaceae</taxon>
        <taxon>Acaulospora</taxon>
    </lineage>
</organism>
<evidence type="ECO:0000313" key="2">
    <source>
        <dbReference type="EMBL" id="CAG8569117.1"/>
    </source>
</evidence>
<dbReference type="AlphaFoldDB" id="A0A9N9FYG5"/>
<dbReference type="Proteomes" id="UP000789342">
    <property type="component" value="Unassembled WGS sequence"/>
</dbReference>
<name>A0A9N9FYG5_9GLOM</name>
<sequence>MKKVANRLDDSYIESFYSVFYRIFSLLAGLREGNKILMTTPCAVRTTKGDIPRAVHLTGHRKYLKNVDTFWNHIERQCAELEAASFIIRNTTEVFKNSVVNINSSIKNLKYIEKLKGTESFKQNSENVESSLGKRRGTVSDDYDSLTKSDVNESPCEMTVKRRMIQNASSSSLISIMEKYRVKQTTSKFDLAHSYILDLTPKSKIEGEFDPKLWAELIADRPVMAKTEYHKEIESICDHLFGPLCKKKQPKLYESRDKWKTLRYLKVPEYNDDFSYYKEEWEKILYWAEHAIVPFLNAFESECNPIQRHNCGEREWFGEYVVPIFKGALRLNTSYCVSWGEVTVIATLRRKNQEKNVLEHHLERGHLADLVCEINQQEIVCGLGCGGPRKYDLTKWGSDEYQLPRMLKDMLDDILEKIRSRNGCTSNIYTIGIQQCMAEIRIYMMEKRDVYRLHLLKSFDLPLTHSSYGILRLALSWAWNIKGLVENLSFELNDRICFF</sequence>
<evidence type="ECO:0000313" key="3">
    <source>
        <dbReference type="Proteomes" id="UP000789342"/>
    </source>
</evidence>
<evidence type="ECO:0000256" key="1">
    <source>
        <dbReference type="SAM" id="MobiDB-lite"/>
    </source>
</evidence>